<dbReference type="PROSITE" id="PS51752">
    <property type="entry name" value="JACALIN_LECTIN"/>
    <property type="match status" value="1"/>
</dbReference>
<organism evidence="3 4">
    <name type="scientific">Endocarpon pusillum</name>
    <dbReference type="NCBI Taxonomy" id="364733"/>
    <lineage>
        <taxon>Eukaryota</taxon>
        <taxon>Fungi</taxon>
        <taxon>Dikarya</taxon>
        <taxon>Ascomycota</taxon>
        <taxon>Pezizomycotina</taxon>
        <taxon>Eurotiomycetes</taxon>
        <taxon>Chaetothyriomycetidae</taxon>
        <taxon>Verrucariales</taxon>
        <taxon>Verrucariaceae</taxon>
        <taxon>Endocarpon</taxon>
    </lineage>
</organism>
<evidence type="ECO:0000313" key="4">
    <source>
        <dbReference type="Proteomes" id="UP000606974"/>
    </source>
</evidence>
<dbReference type="PANTHER" id="PTHR21054:SF2">
    <property type="entry name" value="MIP04191P"/>
    <property type="match status" value="1"/>
</dbReference>
<evidence type="ECO:0000313" key="3">
    <source>
        <dbReference type="EMBL" id="KAF7507298.1"/>
    </source>
</evidence>
<accession>A0A8H7E3Z7</accession>
<dbReference type="OrthoDB" id="74460at2759"/>
<dbReference type="Gene3D" id="2.100.10.30">
    <property type="entry name" value="Jacalin-like lectin domain"/>
    <property type="match status" value="1"/>
</dbReference>
<dbReference type="InterPro" id="IPR001229">
    <property type="entry name" value="Jacalin-like_lectin_dom"/>
</dbReference>
<dbReference type="Pfam" id="PF12044">
    <property type="entry name" value="Metallopep"/>
    <property type="match status" value="1"/>
</dbReference>
<sequence length="893" mass="98577">MDSAAGRDCCPAFPRTHSGPPCKYHGYESEDGHSEGYKKAQSVVIVERCAFAGPLLAGSRVICDWRQGQPLSLYALVCAVTLLNPIQISIHTSQAVLKLRRRSKASFRTSDSSAESNGTVPTTKSTSTLNSSYGASTPPSSVQPNGSMTNVTATKSKGDSTAPPLPPRPSVTPLKSNRNSTVGLGSSGSGVTMRSPGATSPFAPKLTSIADSTVVYQKVLLVYGEVGDPLQRPMAGNITIHHDKDGQAFPPTNWPVSDSYFKALVYLSPGWNQIRFDFTTASLSKDGIHSSYMMLNYLPLNNSPPLQLAIIVGRDSPCTYDAVPERREREGNGLDTAIRKYRMAAHLWQAFTAEQMYRHKFGRRCFRFEEEWQTGTLSLRDWEAGNLKNEIKVHVIRSDKTVAEIQDLQLAQQYAPAAKKGDLYPIASDAIKKYFRLRPGQRQYVAAMFLDSHWDPVVGTIRGHAALGGTSDDLQLAIFGSQALQSYPSCIEEVVPALTDCTRTDTRFVANDLNESGSNWEAVNIGIGAHLHEVGHLFGCPHQESGVMLRDYVRLNRTFLVREHYSTRTQSQGLRICRIEDECGWHRLDILRFRHHPCFRTPVDTILSTLDDSIQFYPIGNGKVIFCAPSGISFIEIYPDDGDELCRYWLEYVSTESRNGGMPWNVTLSEANVRSRLPENKRKGKVKLQVFSGSSRSLTIVDFSELLSKSYIVNLPARQSAPTKDEGLTMNTYNRLTKLPQSFETRPGFKGNKLGFSRLDGSKPEQIILDSVNLQTKLLTSIKVYSGYALDGIAFCYEDGHCQLFGKRGGKAGGDEFFFDTRRGETLSGFYLRAGLWIDGLQILTSLGRKSQIYGNAHGGSGHILMPPAGYTIAGVSGSCGQWIDGFQLIITR</sequence>
<name>A0A8H7E3Z7_9EURO</name>
<evidence type="ECO:0000259" key="2">
    <source>
        <dbReference type="PROSITE" id="PS51752"/>
    </source>
</evidence>
<protein>
    <recommendedName>
        <fullName evidence="2">Jacalin-type lectin domain-containing protein</fullName>
    </recommendedName>
</protein>
<dbReference type="Pfam" id="PF01419">
    <property type="entry name" value="Jacalin"/>
    <property type="match status" value="1"/>
</dbReference>
<dbReference type="InterPro" id="IPR053002">
    <property type="entry name" value="Metalloproteinase_M10B"/>
</dbReference>
<dbReference type="AlphaFoldDB" id="A0A8H7E3Z7"/>
<feature type="domain" description="Jacalin-type lectin" evidence="2">
    <location>
        <begin position="744"/>
        <end position="893"/>
    </location>
</feature>
<keyword evidence="4" id="KW-1185">Reference proteome</keyword>
<proteinExistence type="predicted"/>
<dbReference type="InterPro" id="IPR036404">
    <property type="entry name" value="Jacalin-like_lectin_dom_sf"/>
</dbReference>
<feature type="compositionally biased region" description="Polar residues" evidence="1">
    <location>
        <begin position="106"/>
        <end position="155"/>
    </location>
</feature>
<feature type="compositionally biased region" description="Low complexity" evidence="1">
    <location>
        <begin position="180"/>
        <end position="192"/>
    </location>
</feature>
<dbReference type="Proteomes" id="UP000606974">
    <property type="component" value="Unassembled WGS sequence"/>
</dbReference>
<reference evidence="3" key="1">
    <citation type="submission" date="2020-02" db="EMBL/GenBank/DDBJ databases">
        <authorList>
            <person name="Palmer J.M."/>
        </authorList>
    </citation>
    <scope>NUCLEOTIDE SEQUENCE</scope>
    <source>
        <strain evidence="3">EPUS1.4</strain>
        <tissue evidence="3">Thallus</tissue>
    </source>
</reference>
<dbReference type="SUPFAM" id="SSF51101">
    <property type="entry name" value="Mannose-binding lectins"/>
    <property type="match status" value="1"/>
</dbReference>
<dbReference type="EMBL" id="JAACFV010000071">
    <property type="protein sequence ID" value="KAF7507298.1"/>
    <property type="molecule type" value="Genomic_DNA"/>
</dbReference>
<gene>
    <name evidence="3" type="ORF">GJ744_010732</name>
</gene>
<feature type="region of interest" description="Disordered" evidence="1">
    <location>
        <begin position="106"/>
        <end position="196"/>
    </location>
</feature>
<evidence type="ECO:0000256" key="1">
    <source>
        <dbReference type="SAM" id="MobiDB-lite"/>
    </source>
</evidence>
<dbReference type="PANTHER" id="PTHR21054">
    <property type="entry name" value="ZINC METALLOPROTEINASE-RELATED"/>
    <property type="match status" value="1"/>
</dbReference>
<dbReference type="GO" id="GO:0005737">
    <property type="term" value="C:cytoplasm"/>
    <property type="evidence" value="ECO:0007669"/>
    <property type="project" value="TreeGrafter"/>
</dbReference>
<dbReference type="InterPro" id="IPR021917">
    <property type="entry name" value="Unchr_Zn-peptidase-like"/>
</dbReference>
<comment type="caution">
    <text evidence="3">The sequence shown here is derived from an EMBL/GenBank/DDBJ whole genome shotgun (WGS) entry which is preliminary data.</text>
</comment>